<gene>
    <name evidence="3" type="ORF">GCM10010389_66040</name>
</gene>
<accession>A0A918S0T6</accession>
<keyword evidence="4" id="KW-1185">Reference proteome</keyword>
<comment type="caution">
    <text evidence="3">The sequence shown here is derived from an EMBL/GenBank/DDBJ whole genome shotgun (WGS) entry which is preliminary data.</text>
</comment>
<organism evidence="3 4">
    <name type="scientific">Streptomyces echinoruber</name>
    <dbReference type="NCBI Taxonomy" id="68898"/>
    <lineage>
        <taxon>Bacteria</taxon>
        <taxon>Bacillati</taxon>
        <taxon>Actinomycetota</taxon>
        <taxon>Actinomycetes</taxon>
        <taxon>Kitasatosporales</taxon>
        <taxon>Streptomycetaceae</taxon>
        <taxon>Streptomyces</taxon>
    </lineage>
</organism>
<reference evidence="3" key="1">
    <citation type="journal article" date="2014" name="Int. J. Syst. Evol. Microbiol.">
        <title>Complete genome sequence of Corynebacterium casei LMG S-19264T (=DSM 44701T), isolated from a smear-ripened cheese.</title>
        <authorList>
            <consortium name="US DOE Joint Genome Institute (JGI-PGF)"/>
            <person name="Walter F."/>
            <person name="Albersmeier A."/>
            <person name="Kalinowski J."/>
            <person name="Ruckert C."/>
        </authorList>
    </citation>
    <scope>NUCLEOTIDE SEQUENCE</scope>
    <source>
        <strain evidence="3">JCM 5016</strain>
    </source>
</reference>
<dbReference type="Proteomes" id="UP000623010">
    <property type="component" value="Unassembled WGS sequence"/>
</dbReference>
<dbReference type="Pfam" id="PF26526">
    <property type="entry name" value="DUF8175"/>
    <property type="match status" value="1"/>
</dbReference>
<feature type="transmembrane region" description="Helical" evidence="1">
    <location>
        <begin position="12"/>
        <end position="32"/>
    </location>
</feature>
<keyword evidence="1" id="KW-0472">Membrane</keyword>
<dbReference type="AlphaFoldDB" id="A0A918S0T6"/>
<evidence type="ECO:0000313" key="3">
    <source>
        <dbReference type="EMBL" id="GHA18974.1"/>
    </source>
</evidence>
<proteinExistence type="predicted"/>
<dbReference type="InterPro" id="IPR058488">
    <property type="entry name" value="DUF8175"/>
</dbReference>
<keyword evidence="1" id="KW-1133">Transmembrane helix</keyword>
<keyword evidence="1" id="KW-0812">Transmembrane</keyword>
<protein>
    <recommendedName>
        <fullName evidence="2">DUF8175 domain-containing protein</fullName>
    </recommendedName>
</protein>
<reference evidence="3" key="2">
    <citation type="submission" date="2020-09" db="EMBL/GenBank/DDBJ databases">
        <authorList>
            <person name="Sun Q."/>
            <person name="Ohkuma M."/>
        </authorList>
    </citation>
    <scope>NUCLEOTIDE SEQUENCE</scope>
    <source>
        <strain evidence="3">JCM 5016</strain>
    </source>
</reference>
<evidence type="ECO:0000313" key="4">
    <source>
        <dbReference type="Proteomes" id="UP000623010"/>
    </source>
</evidence>
<evidence type="ECO:0000259" key="2">
    <source>
        <dbReference type="Pfam" id="PF26526"/>
    </source>
</evidence>
<evidence type="ECO:0000256" key="1">
    <source>
        <dbReference type="SAM" id="Phobius"/>
    </source>
</evidence>
<sequence length="266" mass="28394">MSRTRGTWNTKGMWAAGVALAAVVGLTGYAMLNGDDDSGAAAGKGSVPSSAPSSFAGAVPTYQAPDDWTEPERWAALPRGALTDIRGSRIGFPHTTEGAVAMMAAANTTDIEANRSNVDEQLRIYYSYIAKADQSSQYVEQVKSQSQQTDKSLHKEMGVSPGQALPSGAYVRSNVVGFKVIEKSSDEVSVWLLFRVTQKNGETAKEKSSYARLVNGAVWEDGDWKLSVDVTARALKKAKTLTAPGMGAPGDAKFNDYGWTAIREAS</sequence>
<dbReference type="RefSeq" id="WP_190061208.1">
    <property type="nucleotide sequence ID" value="NZ_BMWH01000059.1"/>
</dbReference>
<feature type="domain" description="DUF8175" evidence="2">
    <location>
        <begin position="82"/>
        <end position="233"/>
    </location>
</feature>
<dbReference type="EMBL" id="BMWH01000059">
    <property type="protein sequence ID" value="GHA18974.1"/>
    <property type="molecule type" value="Genomic_DNA"/>
</dbReference>
<name>A0A918S0T6_9ACTN</name>